<evidence type="ECO:0000256" key="1">
    <source>
        <dbReference type="ARBA" id="ARBA00038357"/>
    </source>
</evidence>
<gene>
    <name evidence="3" type="ORF">PROFUN_09642</name>
</gene>
<name>A0A2P6MP09_9EUKA</name>
<evidence type="ECO:0000313" key="4">
    <source>
        <dbReference type="Proteomes" id="UP000241769"/>
    </source>
</evidence>
<dbReference type="GO" id="GO:0005783">
    <property type="term" value="C:endoplasmic reticulum"/>
    <property type="evidence" value="ECO:0007669"/>
    <property type="project" value="TreeGrafter"/>
</dbReference>
<evidence type="ECO:0000259" key="2">
    <source>
        <dbReference type="SMART" id="SM01117"/>
    </source>
</evidence>
<sequence length="119" mass="12851">MAFKLPDKPPASPLDGKFTLEELAQFNGSDASKPIYVAIKGTVFDVSSKPEMYGPGKSYNVFAGKDGSRGLGKSSTKPEDAIADTTGMTASELKVLDDWFAFFEKRYQIVGHVVNGPKL</sequence>
<feature type="domain" description="Cytochrome b5 heme-binding" evidence="2">
    <location>
        <begin position="18"/>
        <end position="114"/>
    </location>
</feature>
<dbReference type="Proteomes" id="UP000241769">
    <property type="component" value="Unassembled WGS sequence"/>
</dbReference>
<dbReference type="Gene3D" id="3.10.120.10">
    <property type="entry name" value="Cytochrome b5-like heme/steroid binding domain"/>
    <property type="match status" value="1"/>
</dbReference>
<dbReference type="AlphaFoldDB" id="A0A2P6MP09"/>
<dbReference type="InParanoid" id="A0A2P6MP09"/>
<comment type="caution">
    <text evidence="3">The sequence shown here is derived from an EMBL/GenBank/DDBJ whole genome shotgun (WGS) entry which is preliminary data.</text>
</comment>
<proteinExistence type="inferred from homology"/>
<dbReference type="InterPro" id="IPR036400">
    <property type="entry name" value="Cyt_B5-like_heme/steroid_sf"/>
</dbReference>
<dbReference type="PANTHER" id="PTHR10281">
    <property type="entry name" value="MEMBRANE-ASSOCIATED PROGESTERONE RECEPTOR COMPONENT-RELATED"/>
    <property type="match status" value="1"/>
</dbReference>
<dbReference type="EMBL" id="MDYQ01000613">
    <property type="protein sequence ID" value="PRP73412.1"/>
    <property type="molecule type" value="Genomic_DNA"/>
</dbReference>
<keyword evidence="4" id="KW-1185">Reference proteome</keyword>
<dbReference type="InterPro" id="IPR001199">
    <property type="entry name" value="Cyt_B5-like_heme/steroid-bd"/>
</dbReference>
<dbReference type="STRING" id="1890364.A0A2P6MP09"/>
<accession>A0A2P6MP09</accession>
<organism evidence="3 4">
    <name type="scientific">Planoprotostelium fungivorum</name>
    <dbReference type="NCBI Taxonomy" id="1890364"/>
    <lineage>
        <taxon>Eukaryota</taxon>
        <taxon>Amoebozoa</taxon>
        <taxon>Evosea</taxon>
        <taxon>Variosea</taxon>
        <taxon>Cavosteliida</taxon>
        <taxon>Cavosteliaceae</taxon>
        <taxon>Planoprotostelium</taxon>
    </lineage>
</organism>
<comment type="similarity">
    <text evidence="1">Belongs to the cytochrome b5 family. MAPR subfamily.</text>
</comment>
<dbReference type="GO" id="GO:0016020">
    <property type="term" value="C:membrane"/>
    <property type="evidence" value="ECO:0007669"/>
    <property type="project" value="TreeGrafter"/>
</dbReference>
<dbReference type="PANTHER" id="PTHR10281:SF115">
    <property type="entry name" value="BINDING PROTEIN, PUTATIVE (AFU_ORTHOLOGUE AFUA_4G06240)-RELATED"/>
    <property type="match status" value="1"/>
</dbReference>
<reference evidence="3 4" key="1">
    <citation type="journal article" date="2018" name="Genome Biol. Evol.">
        <title>Multiple Roots of Fruiting Body Formation in Amoebozoa.</title>
        <authorList>
            <person name="Hillmann F."/>
            <person name="Forbes G."/>
            <person name="Novohradska S."/>
            <person name="Ferling I."/>
            <person name="Riege K."/>
            <person name="Groth M."/>
            <person name="Westermann M."/>
            <person name="Marz M."/>
            <person name="Spaller T."/>
            <person name="Winckler T."/>
            <person name="Schaap P."/>
            <person name="Glockner G."/>
        </authorList>
    </citation>
    <scope>NUCLEOTIDE SEQUENCE [LARGE SCALE GENOMIC DNA]</scope>
    <source>
        <strain evidence="3 4">Jena</strain>
    </source>
</reference>
<dbReference type="Pfam" id="PF00173">
    <property type="entry name" value="Cyt-b5"/>
    <property type="match status" value="1"/>
</dbReference>
<evidence type="ECO:0000313" key="3">
    <source>
        <dbReference type="EMBL" id="PRP73412.1"/>
    </source>
</evidence>
<dbReference type="InterPro" id="IPR050577">
    <property type="entry name" value="MAPR/NEUFC/NENF-like"/>
</dbReference>
<dbReference type="SMART" id="SM01117">
    <property type="entry name" value="Cyt-b5"/>
    <property type="match status" value="1"/>
</dbReference>
<protein>
    <submittedName>
        <fullName evidence="3">Progesterone binding protein</fullName>
    </submittedName>
</protein>
<dbReference type="OrthoDB" id="547796at2759"/>
<dbReference type="FunFam" id="3.10.120.10:FF:000003">
    <property type="entry name" value="membrane-associated progesterone receptor component 1"/>
    <property type="match status" value="1"/>
</dbReference>
<dbReference type="SUPFAM" id="SSF55856">
    <property type="entry name" value="Cytochrome b5-like heme/steroid binding domain"/>
    <property type="match status" value="1"/>
</dbReference>